<evidence type="ECO:0000313" key="1">
    <source>
        <dbReference type="EMBL" id="GAA1939595.1"/>
    </source>
</evidence>
<organism evidence="1 2">
    <name type="scientific">Amycolatopsis minnesotensis</name>
    <dbReference type="NCBI Taxonomy" id="337894"/>
    <lineage>
        <taxon>Bacteria</taxon>
        <taxon>Bacillati</taxon>
        <taxon>Actinomycetota</taxon>
        <taxon>Actinomycetes</taxon>
        <taxon>Pseudonocardiales</taxon>
        <taxon>Pseudonocardiaceae</taxon>
        <taxon>Amycolatopsis</taxon>
    </lineage>
</organism>
<dbReference type="EMBL" id="BAAANN010000001">
    <property type="protein sequence ID" value="GAA1939595.1"/>
    <property type="molecule type" value="Genomic_DNA"/>
</dbReference>
<evidence type="ECO:0000313" key="2">
    <source>
        <dbReference type="Proteomes" id="UP001501116"/>
    </source>
</evidence>
<gene>
    <name evidence="1" type="ORF">GCM10009754_03390</name>
</gene>
<reference evidence="1 2" key="1">
    <citation type="journal article" date="2019" name="Int. J. Syst. Evol. Microbiol.">
        <title>The Global Catalogue of Microorganisms (GCM) 10K type strain sequencing project: providing services to taxonomists for standard genome sequencing and annotation.</title>
        <authorList>
            <consortium name="The Broad Institute Genomics Platform"/>
            <consortium name="The Broad Institute Genome Sequencing Center for Infectious Disease"/>
            <person name="Wu L."/>
            <person name="Ma J."/>
        </authorList>
    </citation>
    <scope>NUCLEOTIDE SEQUENCE [LARGE SCALE GENOMIC DNA]</scope>
    <source>
        <strain evidence="1 2">JCM 14545</strain>
    </source>
</reference>
<comment type="caution">
    <text evidence="1">The sequence shown here is derived from an EMBL/GenBank/DDBJ whole genome shotgun (WGS) entry which is preliminary data.</text>
</comment>
<sequence>MTLPTLCLAAHCVWSNVRDRGESDRRTPRRIGYFPTEFQRQCEMSGQYRADFSLRKILAPVSRDTVRGKSRERFPVPADSVFHSIHTGRVFTFFTPADLELPRL</sequence>
<protein>
    <submittedName>
        <fullName evidence="1">Uncharacterized protein</fullName>
    </submittedName>
</protein>
<accession>A0ABN2PZM9</accession>
<proteinExistence type="predicted"/>
<name>A0ABN2PZM9_9PSEU</name>
<dbReference type="Proteomes" id="UP001501116">
    <property type="component" value="Unassembled WGS sequence"/>
</dbReference>
<keyword evidence="2" id="KW-1185">Reference proteome</keyword>